<organism evidence="2 3">
    <name type="scientific">Limihaloglobus sulfuriphilus</name>
    <dbReference type="NCBI Taxonomy" id="1851148"/>
    <lineage>
        <taxon>Bacteria</taxon>
        <taxon>Pseudomonadati</taxon>
        <taxon>Planctomycetota</taxon>
        <taxon>Phycisphaerae</taxon>
        <taxon>Sedimentisphaerales</taxon>
        <taxon>Sedimentisphaeraceae</taxon>
        <taxon>Limihaloglobus</taxon>
    </lineage>
</organism>
<dbReference type="InterPro" id="IPR036390">
    <property type="entry name" value="WH_DNA-bd_sf"/>
</dbReference>
<keyword evidence="3" id="KW-1185">Reference proteome</keyword>
<dbReference type="KEGG" id="pbas:SMSP2_01917"/>
<dbReference type="GO" id="GO:0016740">
    <property type="term" value="F:transferase activity"/>
    <property type="evidence" value="ECO:0007669"/>
    <property type="project" value="UniProtKB-KW"/>
</dbReference>
<evidence type="ECO:0000313" key="3">
    <source>
        <dbReference type="Proteomes" id="UP000188181"/>
    </source>
</evidence>
<dbReference type="InterPro" id="IPR041633">
    <property type="entry name" value="Polbeta"/>
</dbReference>
<dbReference type="InterPro" id="IPR043519">
    <property type="entry name" value="NT_sf"/>
</dbReference>
<evidence type="ECO:0000313" key="2">
    <source>
        <dbReference type="EMBL" id="AQQ71542.1"/>
    </source>
</evidence>
<dbReference type="SUPFAM" id="SSF81301">
    <property type="entry name" value="Nucleotidyltransferase"/>
    <property type="match status" value="1"/>
</dbReference>
<proteinExistence type="predicted"/>
<gene>
    <name evidence="2" type="ORF">SMSP2_01917</name>
</gene>
<protein>
    <submittedName>
        <fullName evidence="2">Putative nucleotidyltransferase</fullName>
    </submittedName>
</protein>
<dbReference type="EMBL" id="CP019646">
    <property type="protein sequence ID" value="AQQ71542.1"/>
    <property type="molecule type" value="Genomic_DNA"/>
</dbReference>
<dbReference type="Pfam" id="PF18765">
    <property type="entry name" value="Polbeta"/>
    <property type="match status" value="1"/>
</dbReference>
<dbReference type="InterPro" id="IPR036388">
    <property type="entry name" value="WH-like_DNA-bd_sf"/>
</dbReference>
<dbReference type="SUPFAM" id="SSF46785">
    <property type="entry name" value="Winged helix' DNA-binding domain"/>
    <property type="match status" value="1"/>
</dbReference>
<name>A0A1Q2MH01_9BACT</name>
<dbReference type="Gene3D" id="3.30.460.10">
    <property type="entry name" value="Beta Polymerase, domain 2"/>
    <property type="match status" value="1"/>
</dbReference>
<dbReference type="RefSeq" id="WP_146683707.1">
    <property type="nucleotide sequence ID" value="NZ_CP019646.1"/>
</dbReference>
<accession>A0A1Q2MH01</accession>
<dbReference type="Proteomes" id="UP000188181">
    <property type="component" value="Chromosome"/>
</dbReference>
<dbReference type="Gene3D" id="1.10.10.10">
    <property type="entry name" value="Winged helix-like DNA-binding domain superfamily/Winged helix DNA-binding domain"/>
    <property type="match status" value="1"/>
</dbReference>
<dbReference type="AlphaFoldDB" id="A0A1Q2MH01"/>
<reference evidence="3" key="1">
    <citation type="submission" date="2017-02" db="EMBL/GenBank/DDBJ databases">
        <title>Comparative genomics and description of representatives of a novel lineage of planctomycetes thriving in anoxic sediments.</title>
        <authorList>
            <person name="Spring S."/>
            <person name="Bunk B."/>
            <person name="Sproer C."/>
        </authorList>
    </citation>
    <scope>NUCLEOTIDE SEQUENCE [LARGE SCALE GENOMIC DNA]</scope>
    <source>
        <strain evidence="3">SM-Chi-D1</strain>
    </source>
</reference>
<keyword evidence="2" id="KW-0808">Transferase</keyword>
<dbReference type="OrthoDB" id="9798835at2"/>
<sequence>MSTVSNNNVISRLFGKTRQAVLALFFTHPDESYYFRQVVKITGMGNGAIQRELKQLSDVGILNKKTMGRQVFYNANTECPIFEELSGMILKTSGVVDVIRKALAFKAEKINIAFIYGSLASGKVSSQSDIDLMVAGSVTFSEVVDLLMDVQAELAREINPSVYSLEEFIRKISEKHHFLTTVLKSPKIFIIGDDSELRKLVK</sequence>
<feature type="domain" description="Polymerase beta nucleotidyltransferase" evidence="1">
    <location>
        <begin position="106"/>
        <end position="158"/>
    </location>
</feature>
<evidence type="ECO:0000259" key="1">
    <source>
        <dbReference type="Pfam" id="PF18765"/>
    </source>
</evidence>
<dbReference type="CDD" id="cd05403">
    <property type="entry name" value="NT_KNTase_like"/>
    <property type="match status" value="1"/>
</dbReference>